<reference evidence="3" key="1">
    <citation type="journal article" date="2006" name="Nature">
        <title>Deciphering the evolution and metabolism of an anammox bacterium from a community genome.</title>
        <authorList>
            <person name="Strous M."/>
            <person name="Pelletier E."/>
            <person name="Mangenot S."/>
            <person name="Rattei T."/>
            <person name="Lehner A."/>
            <person name="Taylor M.W."/>
            <person name="Horn M."/>
            <person name="Daims H."/>
            <person name="Bartol-Mavel D."/>
            <person name="Wincker P."/>
            <person name="Barbe V."/>
            <person name="Fonknechten N."/>
            <person name="Vallenet D."/>
            <person name="Segurens B."/>
            <person name="Schenowitz-Truong C."/>
            <person name="Medigue C."/>
            <person name="Collingro A."/>
            <person name="Snel B."/>
            <person name="Dutilh B.E."/>
            <person name="OpDenCamp H.J.M."/>
            <person name="vanDerDrift C."/>
            <person name="Cirpus I."/>
            <person name="vanDePas-Schoonen K.T."/>
            <person name="Harhangi H.R."/>
            <person name="vanNiftrik L."/>
            <person name="Schmid M."/>
            <person name="Keltjens J."/>
            <person name="vanDeVossenberg J."/>
            <person name="Kartal B."/>
            <person name="Meier H."/>
            <person name="Frishman D."/>
            <person name="Huynen M.A."/>
            <person name="Mewes H."/>
            <person name="Weissenbach J."/>
            <person name="Jetten M.S.M."/>
            <person name="Wagner M."/>
            <person name="LePaslier D."/>
        </authorList>
    </citation>
    <scope>NUCLEOTIDE SEQUENCE</scope>
</reference>
<dbReference type="InterPro" id="IPR036927">
    <property type="entry name" value="Cyt_c_oxase-like_su1_sf"/>
</dbReference>
<dbReference type="SUPFAM" id="SSF140683">
    <property type="entry name" value="SP0561-like"/>
    <property type="match status" value="2"/>
</dbReference>
<sequence>MDRIRENSTVKEIAEKFPVTRKIFDTYGIMCGGDSLPDKPISFFARMHNINPSTLIEDLQNLIDGKEVENDEVSLIKPQTEHIYEFFIKTSIIIVLSTGCLYGAVMLAYMAYKRSFLSVPWVLLETHGDTQVYGWVGLFIMGLSFFALPKFWNTILYSTQLAYKSFFLMVIGILLSFVFKTISYYSGGLFLKIPVFVGLSLQTASIAIFMYVLCRTYFSSEKRDYEVYEGFILSSFLWFLLQAFVFTALHFHYCIVGNTEIPAYFKDPIRHIQIVGFSCLVIIGIFTKTLPIFLGIQIPNRKNSAYVLYLLNLSIALRVFSEFYKGYTQNLHGFFIAISFISGLLEALGIFLFIYNLNLFDKKKLVQNKVKLPTGFRKYIRAALFWLFVSESAFLTFTLYETFAGEKVSHALFGAYRHAIFVGFISMMIIGCASKMIPLSKGVKLYSPKLLNVTFFLIILGCVFRVVTQPVSFHLNPQFYFLLGLSGFIEYAAIFLFSINIWKTLKSTQEEIAEQINSATASTNVYQLIRQYPQTLDILIGYGFKQLKNPVLRNTLARTISLGQAVQIVSVNLEDLLRDLNASMK</sequence>
<proteinExistence type="predicted"/>
<dbReference type="Gene3D" id="1.20.210.10">
    <property type="entry name" value="Cytochrome c oxidase-like, subunit I domain"/>
    <property type="match status" value="2"/>
</dbReference>
<keyword evidence="1" id="KW-1133">Transmembrane helix</keyword>
<accession>Q1Q4S6</accession>
<feature type="transmembrane region" description="Helical" evidence="1">
    <location>
        <begin position="306"/>
        <end position="327"/>
    </location>
</feature>
<dbReference type="OrthoDB" id="229208at2"/>
<keyword evidence="6" id="KW-1185">Reference proteome</keyword>
<feature type="transmembrane region" description="Helical" evidence="1">
    <location>
        <begin position="132"/>
        <end position="149"/>
    </location>
</feature>
<feature type="transmembrane region" description="Helical" evidence="1">
    <location>
        <begin position="230"/>
        <end position="251"/>
    </location>
</feature>
<keyword evidence="1" id="KW-0812">Transmembrane</keyword>
<reference evidence="3" key="2">
    <citation type="submission" date="2006-01" db="EMBL/GenBank/DDBJ databases">
        <authorList>
            <person name="Genoscope"/>
        </authorList>
    </citation>
    <scope>NUCLEOTIDE SEQUENCE</scope>
</reference>
<keyword evidence="1" id="KW-0472">Membrane</keyword>
<feature type="transmembrane region" description="Helical" evidence="1">
    <location>
        <begin position="333"/>
        <end position="358"/>
    </location>
</feature>
<evidence type="ECO:0000313" key="6">
    <source>
        <dbReference type="Proteomes" id="UP000221734"/>
    </source>
</evidence>
<dbReference type="InterPro" id="IPR010266">
    <property type="entry name" value="NnrS"/>
</dbReference>
<name>Q1Q4S6_KUEST</name>
<feature type="transmembrane region" description="Helical" evidence="1">
    <location>
        <begin position="379"/>
        <end position="400"/>
    </location>
</feature>
<dbReference type="Gene3D" id="1.10.3910.10">
    <property type="entry name" value="SP0561-like"/>
    <property type="match status" value="2"/>
</dbReference>
<organism evidence="3">
    <name type="scientific">Kuenenia stuttgartiensis</name>
    <dbReference type="NCBI Taxonomy" id="174633"/>
    <lineage>
        <taxon>Bacteria</taxon>
        <taxon>Pseudomonadati</taxon>
        <taxon>Planctomycetota</taxon>
        <taxon>Candidatus Brocadiia</taxon>
        <taxon>Candidatus Brocadiales</taxon>
        <taxon>Candidatus Brocadiaceae</taxon>
        <taxon>Candidatus Kuenenia</taxon>
    </lineage>
</organism>
<protein>
    <submittedName>
        <fullName evidence="4">Putative membrane protein</fullName>
    </submittedName>
</protein>
<feature type="transmembrane region" description="Helical" evidence="1">
    <location>
        <begin position="479"/>
        <end position="502"/>
    </location>
</feature>
<dbReference type="SUPFAM" id="SSF81442">
    <property type="entry name" value="Cytochrome c oxidase subunit I-like"/>
    <property type="match status" value="2"/>
</dbReference>
<feature type="transmembrane region" description="Helical" evidence="1">
    <location>
        <begin position="271"/>
        <end position="294"/>
    </location>
</feature>
<feature type="domain" description="DUF1858" evidence="2">
    <location>
        <begin position="520"/>
        <end position="577"/>
    </location>
</feature>
<dbReference type="InterPro" id="IPR015077">
    <property type="entry name" value="DUF1858"/>
</dbReference>
<dbReference type="KEGG" id="kst:KSMBR1_0347"/>
<feature type="transmembrane region" description="Helical" evidence="1">
    <location>
        <begin position="199"/>
        <end position="218"/>
    </location>
</feature>
<evidence type="ECO:0000256" key="1">
    <source>
        <dbReference type="SAM" id="Phobius"/>
    </source>
</evidence>
<feature type="transmembrane region" description="Helical" evidence="1">
    <location>
        <begin position="450"/>
        <end position="467"/>
    </location>
</feature>
<dbReference type="AlphaFoldDB" id="Q1Q4S6"/>
<dbReference type="Pfam" id="PF05940">
    <property type="entry name" value="NnrS"/>
    <property type="match status" value="1"/>
</dbReference>
<dbReference type="EMBL" id="CT573071">
    <property type="protein sequence ID" value="CAJ75025.1"/>
    <property type="molecule type" value="Genomic_DNA"/>
</dbReference>
<feature type="transmembrane region" description="Helical" evidence="1">
    <location>
        <begin position="161"/>
        <end position="179"/>
    </location>
</feature>
<evidence type="ECO:0000313" key="3">
    <source>
        <dbReference type="EMBL" id="CAJ75025.1"/>
    </source>
</evidence>
<reference evidence="6" key="4">
    <citation type="submission" date="2017-10" db="EMBL/GenBank/DDBJ databases">
        <authorList>
            <person name="Frank J."/>
        </authorList>
    </citation>
    <scope>NUCLEOTIDE SEQUENCE [LARGE SCALE GENOMIC DNA]</scope>
</reference>
<evidence type="ECO:0000313" key="4">
    <source>
        <dbReference type="EMBL" id="QII12581.1"/>
    </source>
</evidence>
<dbReference type="Proteomes" id="UP000501926">
    <property type="component" value="Chromosome"/>
</dbReference>
<dbReference type="RefSeq" id="WP_099323769.1">
    <property type="nucleotide sequence ID" value="NZ_CP049055.1"/>
</dbReference>
<reference evidence="5" key="3">
    <citation type="submission" date="2017-10" db="EMBL/GenBank/DDBJ databases">
        <authorList>
            <person name="Banno H."/>
            <person name="Chua N.-H."/>
        </authorList>
    </citation>
    <scope>NUCLEOTIDE SEQUENCE [LARGE SCALE GENOMIC DNA]</scope>
    <source>
        <strain evidence="5">Kuenenia_mbr1_ru-nijmegen</strain>
    </source>
</reference>
<dbReference type="Pfam" id="PF08984">
    <property type="entry name" value="DUF1858"/>
    <property type="match status" value="1"/>
</dbReference>
<feature type="transmembrane region" description="Helical" evidence="1">
    <location>
        <begin position="86"/>
        <end position="112"/>
    </location>
</feature>
<feature type="transmembrane region" description="Helical" evidence="1">
    <location>
        <begin position="420"/>
        <end position="438"/>
    </location>
</feature>
<dbReference type="EMBL" id="LT934425">
    <property type="protein sequence ID" value="SOH02863.1"/>
    <property type="molecule type" value="Genomic_DNA"/>
</dbReference>
<evidence type="ECO:0000313" key="7">
    <source>
        <dbReference type="Proteomes" id="UP000501926"/>
    </source>
</evidence>
<gene>
    <name evidence="4" type="ORF">KsCSTR_32020</name>
    <name evidence="5" type="ORF">KSMBR1_0347</name>
    <name evidence="3" type="ORF">kuste4263</name>
</gene>
<dbReference type="InterPro" id="IPR038062">
    <property type="entry name" value="ScdA-like_N_sf"/>
</dbReference>
<reference evidence="4 7" key="5">
    <citation type="submission" date="2020-02" db="EMBL/GenBank/DDBJ databases">
        <title>Newly sequenced genome of strain CSTR1 showed variability in Candidatus Kuenenia stuttgartiensis genomes.</title>
        <authorList>
            <person name="Ding C."/>
            <person name="Adrian L."/>
        </authorList>
    </citation>
    <scope>NUCLEOTIDE SEQUENCE [LARGE SCALE GENOMIC DNA]</scope>
    <source>
        <strain evidence="4 7">CSTR1</strain>
    </source>
</reference>
<evidence type="ECO:0000259" key="2">
    <source>
        <dbReference type="Pfam" id="PF08984"/>
    </source>
</evidence>
<dbReference type="Proteomes" id="UP000221734">
    <property type="component" value="Chromosome Kuenenia_stuttgartiensis_MBR1"/>
</dbReference>
<dbReference type="EMBL" id="CP049055">
    <property type="protein sequence ID" value="QII12581.1"/>
    <property type="molecule type" value="Genomic_DNA"/>
</dbReference>
<evidence type="ECO:0000313" key="5">
    <source>
        <dbReference type="EMBL" id="SOH02863.1"/>
    </source>
</evidence>